<dbReference type="CDD" id="cd06223">
    <property type="entry name" value="PRTases_typeI"/>
    <property type="match status" value="1"/>
</dbReference>
<feature type="domain" description="Phosphoribosyltransferase" evidence="2">
    <location>
        <begin position="148"/>
        <end position="181"/>
    </location>
</feature>
<evidence type="ECO:0000256" key="1">
    <source>
        <dbReference type="ARBA" id="ARBA00008007"/>
    </source>
</evidence>
<name>A0A1W1CJV0_9ZZZZ</name>
<dbReference type="AlphaFoldDB" id="A0A1W1CJV0"/>
<evidence type="ECO:0000313" key="3">
    <source>
        <dbReference type="EMBL" id="SFV66180.1"/>
    </source>
</evidence>
<dbReference type="InterPro" id="IPR051910">
    <property type="entry name" value="ComF/GntX_DNA_util-trans"/>
</dbReference>
<sequence>MRCLSCHRLTWLTFCTSCQDKLLKPTITKRTINGLDVYSFFNYQHIEDLLLTKHTTQGFKVYKALARISFKPFVENFMQENRDRIYVLGVDENVKSAYSHVALLTHSMKHKNVKILHSKLMAKNSVKYAGKSLQFRLENPRKFEYSGLKNIEVILVDDIITTGITLNEAKQLLEKNEIKVLFALTLASVEA</sequence>
<dbReference type="InterPro" id="IPR029057">
    <property type="entry name" value="PRTase-like"/>
</dbReference>
<gene>
    <name evidence="3" type="ORF">MNB_SV-14-1486</name>
</gene>
<comment type="similarity">
    <text evidence="1">Belongs to the ComF/GntX family.</text>
</comment>
<organism evidence="3">
    <name type="scientific">hydrothermal vent metagenome</name>
    <dbReference type="NCBI Taxonomy" id="652676"/>
    <lineage>
        <taxon>unclassified sequences</taxon>
        <taxon>metagenomes</taxon>
        <taxon>ecological metagenomes</taxon>
    </lineage>
</organism>
<dbReference type="GO" id="GO:0016757">
    <property type="term" value="F:glycosyltransferase activity"/>
    <property type="evidence" value="ECO:0007669"/>
    <property type="project" value="UniProtKB-KW"/>
</dbReference>
<dbReference type="Pfam" id="PF00156">
    <property type="entry name" value="Pribosyltran"/>
    <property type="match status" value="1"/>
</dbReference>
<keyword evidence="3" id="KW-0808">Transferase</keyword>
<dbReference type="InterPro" id="IPR000836">
    <property type="entry name" value="PRTase_dom"/>
</dbReference>
<dbReference type="PANTHER" id="PTHR47505">
    <property type="entry name" value="DNA UTILIZATION PROTEIN YHGH"/>
    <property type="match status" value="1"/>
</dbReference>
<evidence type="ECO:0000259" key="2">
    <source>
        <dbReference type="Pfam" id="PF00156"/>
    </source>
</evidence>
<accession>A0A1W1CJV0</accession>
<dbReference type="PANTHER" id="PTHR47505:SF1">
    <property type="entry name" value="DNA UTILIZATION PROTEIN YHGH"/>
    <property type="match status" value="1"/>
</dbReference>
<reference evidence="3" key="1">
    <citation type="submission" date="2016-10" db="EMBL/GenBank/DDBJ databases">
        <authorList>
            <person name="de Groot N.N."/>
        </authorList>
    </citation>
    <scope>NUCLEOTIDE SEQUENCE</scope>
</reference>
<dbReference type="Gene3D" id="3.40.50.2020">
    <property type="match status" value="1"/>
</dbReference>
<dbReference type="EMBL" id="FPHN01000199">
    <property type="protein sequence ID" value="SFV66180.1"/>
    <property type="molecule type" value="Genomic_DNA"/>
</dbReference>
<keyword evidence="3" id="KW-0328">Glycosyltransferase</keyword>
<protein>
    <submittedName>
        <fullName evidence="3">Possible purine/pyrimidine phosphoribosyltransferase</fullName>
    </submittedName>
</protein>
<dbReference type="SUPFAM" id="SSF53271">
    <property type="entry name" value="PRTase-like"/>
    <property type="match status" value="1"/>
</dbReference>
<proteinExistence type="inferred from homology"/>